<feature type="region of interest" description="Disordered" evidence="1">
    <location>
        <begin position="1"/>
        <end position="28"/>
    </location>
</feature>
<organism evidence="2 3">
    <name type="scientific">Sorangium cellulosum</name>
    <name type="common">Polyangium cellulosum</name>
    <dbReference type="NCBI Taxonomy" id="56"/>
    <lineage>
        <taxon>Bacteria</taxon>
        <taxon>Pseudomonadati</taxon>
        <taxon>Myxococcota</taxon>
        <taxon>Polyangia</taxon>
        <taxon>Polyangiales</taxon>
        <taxon>Polyangiaceae</taxon>
        <taxon>Sorangium</taxon>
    </lineage>
</organism>
<reference evidence="2 3" key="1">
    <citation type="submission" date="2015-09" db="EMBL/GenBank/DDBJ databases">
        <title>Sorangium comparison.</title>
        <authorList>
            <person name="Zaburannyi N."/>
            <person name="Bunk B."/>
            <person name="Overmann J."/>
            <person name="Mueller R."/>
        </authorList>
    </citation>
    <scope>NUCLEOTIDE SEQUENCE [LARGE SCALE GENOMIC DNA]</scope>
    <source>
        <strain evidence="2 3">So ceGT47</strain>
    </source>
</reference>
<name>A0A4V0NET1_SORCE</name>
<dbReference type="AlphaFoldDB" id="A0A4V0NET1"/>
<dbReference type="EMBL" id="CP012670">
    <property type="protein sequence ID" value="AUX27252.1"/>
    <property type="molecule type" value="Genomic_DNA"/>
</dbReference>
<proteinExistence type="predicted"/>
<evidence type="ECO:0000313" key="3">
    <source>
        <dbReference type="Proteomes" id="UP000295781"/>
    </source>
</evidence>
<gene>
    <name evidence="2" type="ORF">SOCEGT47_078360</name>
</gene>
<evidence type="ECO:0000256" key="1">
    <source>
        <dbReference type="SAM" id="MobiDB-lite"/>
    </source>
</evidence>
<sequence length="107" mass="11628">MARARTPGRVSPMGRPSPVADGLEPRRRMPEEIENDCLSYRRARIQFWIDDTPAGAILDGREGEPGASGAYHGIFGERVDHSAISGSSADPGQLPQWCSGDRRAEPP</sequence>
<dbReference type="Proteomes" id="UP000295781">
    <property type="component" value="Chromosome"/>
</dbReference>
<feature type="region of interest" description="Disordered" evidence="1">
    <location>
        <begin position="82"/>
        <end position="107"/>
    </location>
</feature>
<evidence type="ECO:0000313" key="2">
    <source>
        <dbReference type="EMBL" id="AUX27252.1"/>
    </source>
</evidence>
<accession>A0A4V0NET1</accession>
<protein>
    <submittedName>
        <fullName evidence="2">Uncharacterized protein</fullName>
    </submittedName>
</protein>